<dbReference type="InterPro" id="IPR009078">
    <property type="entry name" value="Ferritin-like_SF"/>
</dbReference>
<dbReference type="Gene3D" id="1.20.1260.10">
    <property type="match status" value="1"/>
</dbReference>
<dbReference type="RefSeq" id="WP_306100098.1">
    <property type="nucleotide sequence ID" value="NZ_CP162601.1"/>
</dbReference>
<dbReference type="Pfam" id="PF00210">
    <property type="entry name" value="Ferritin"/>
    <property type="match status" value="1"/>
</dbReference>
<dbReference type="CDD" id="cd01043">
    <property type="entry name" value="DPS"/>
    <property type="match status" value="1"/>
</dbReference>
<protein>
    <submittedName>
        <fullName evidence="4">Dps family protein</fullName>
    </submittedName>
</protein>
<dbReference type="PROSITE" id="PS00819">
    <property type="entry name" value="DPS_2"/>
    <property type="match status" value="1"/>
</dbReference>
<evidence type="ECO:0000259" key="3">
    <source>
        <dbReference type="Pfam" id="PF00210"/>
    </source>
</evidence>
<dbReference type="PANTHER" id="PTHR42932:SF1">
    <property type="entry name" value="GENERAL STRESS PROTEIN 20U"/>
    <property type="match status" value="1"/>
</dbReference>
<dbReference type="AlphaFoldDB" id="A0AB39HBV7"/>
<dbReference type="PANTHER" id="PTHR42932">
    <property type="entry name" value="GENERAL STRESS PROTEIN 20U"/>
    <property type="match status" value="1"/>
</dbReference>
<dbReference type="InterPro" id="IPR008331">
    <property type="entry name" value="Ferritin_DPS_dom"/>
</dbReference>
<dbReference type="GO" id="GO:0016722">
    <property type="term" value="F:oxidoreductase activity, acting on metal ions"/>
    <property type="evidence" value="ECO:0007669"/>
    <property type="project" value="InterPro"/>
</dbReference>
<gene>
    <name evidence="4" type="ORF">AB0763_07350</name>
</gene>
<comment type="similarity">
    <text evidence="1 2">Belongs to the Dps family.</text>
</comment>
<dbReference type="GO" id="GO:0008199">
    <property type="term" value="F:ferric iron binding"/>
    <property type="evidence" value="ECO:0007669"/>
    <property type="project" value="InterPro"/>
</dbReference>
<dbReference type="PRINTS" id="PR01346">
    <property type="entry name" value="HELNAPAPROT"/>
</dbReference>
<reference evidence="4" key="1">
    <citation type="submission" date="2024-07" db="EMBL/GenBank/DDBJ databases">
        <title>Genome Analysis of a Potential Novel Vibrio Species Secreting pH- and Thermo-stable Alginate Lyase and its Application in Producing Alginate Oligosaccharides.</title>
        <authorList>
            <person name="Huang H."/>
            <person name="Bao K."/>
        </authorList>
    </citation>
    <scope>NUCLEOTIDE SEQUENCE</scope>
    <source>
        <strain evidence="4">HB236076</strain>
    </source>
</reference>
<dbReference type="PROSITE" id="PS00818">
    <property type="entry name" value="DPS_1"/>
    <property type="match status" value="1"/>
</dbReference>
<dbReference type="InterPro" id="IPR002177">
    <property type="entry name" value="DPS_DNA-bd"/>
</dbReference>
<evidence type="ECO:0000313" key="4">
    <source>
        <dbReference type="EMBL" id="XDK24050.1"/>
    </source>
</evidence>
<name>A0AB39HBV7_9VIBR</name>
<feature type="domain" description="Ferritin/DPS" evidence="3">
    <location>
        <begin position="20"/>
        <end position="157"/>
    </location>
</feature>
<evidence type="ECO:0000256" key="2">
    <source>
        <dbReference type="RuleBase" id="RU003875"/>
    </source>
</evidence>
<evidence type="ECO:0000256" key="1">
    <source>
        <dbReference type="ARBA" id="ARBA00009497"/>
    </source>
</evidence>
<sequence>MSSESNMIGLDQEKVNVLAKELNHLLALYQVQYMNTRGYHWNVKGEQFFELHAKFEEIYTDLLTQVDEIAERILTLGHVPDHAFTRYVEVSEIKEAINVSNGKECVKGLVEGFSTLIQKERVILGLAGEADDEGTAAQMGDYIREQEKLLWMLNAYLH</sequence>
<dbReference type="EMBL" id="CP162601">
    <property type="protein sequence ID" value="XDK24050.1"/>
    <property type="molecule type" value="Genomic_DNA"/>
</dbReference>
<dbReference type="KEGG" id="vih:AB0763_07350"/>
<proteinExistence type="inferred from homology"/>
<accession>A0AB39HBV7</accession>
<organism evidence="4">
    <name type="scientific">Vibrio sp. HB236076</name>
    <dbReference type="NCBI Taxonomy" id="3232307"/>
    <lineage>
        <taxon>Bacteria</taxon>
        <taxon>Pseudomonadati</taxon>
        <taxon>Pseudomonadota</taxon>
        <taxon>Gammaproteobacteria</taxon>
        <taxon>Vibrionales</taxon>
        <taxon>Vibrionaceae</taxon>
        <taxon>Vibrio</taxon>
    </lineage>
</organism>
<dbReference type="PIRSF" id="PIRSF005900">
    <property type="entry name" value="Dps"/>
    <property type="match status" value="1"/>
</dbReference>
<dbReference type="InterPro" id="IPR023188">
    <property type="entry name" value="DPS_DNA-bd_CS"/>
</dbReference>
<dbReference type="InterPro" id="IPR012347">
    <property type="entry name" value="Ferritin-like"/>
</dbReference>
<dbReference type="SUPFAM" id="SSF47240">
    <property type="entry name" value="Ferritin-like"/>
    <property type="match status" value="1"/>
</dbReference>